<keyword evidence="2" id="KW-1185">Reference proteome</keyword>
<proteinExistence type="predicted"/>
<dbReference type="EMBL" id="JAWRLE010000085">
    <property type="protein sequence ID" value="MEB2583744.1"/>
    <property type="molecule type" value="Genomic_DNA"/>
</dbReference>
<gene>
    <name evidence="1" type="ORF">SB593_32900</name>
</gene>
<sequence length="74" mass="8456">MKFIDQTLTRILIFVVFCNYFENLGLSSVCTRETLINRQTRKLVGRADAQIPDAEVNRSEFGEVCPGKAPHFLH</sequence>
<evidence type="ECO:0000313" key="1">
    <source>
        <dbReference type="EMBL" id="MEB2583744.1"/>
    </source>
</evidence>
<comment type="caution">
    <text evidence="1">The sequence shown here is derived from an EMBL/GenBank/DDBJ whole genome shotgun (WGS) entry which is preliminary data.</text>
</comment>
<name>A0ABU5WYG1_9BURK</name>
<protein>
    <recommendedName>
        <fullName evidence="3">Secreted protein</fullName>
    </recommendedName>
</protein>
<evidence type="ECO:0008006" key="3">
    <source>
        <dbReference type="Google" id="ProtNLM"/>
    </source>
</evidence>
<feature type="non-terminal residue" evidence="1">
    <location>
        <position position="74"/>
    </location>
</feature>
<evidence type="ECO:0000313" key="2">
    <source>
        <dbReference type="Proteomes" id="UP001304467"/>
    </source>
</evidence>
<reference evidence="1 2" key="1">
    <citation type="journal article" date="2023" name="Front. Microbiol.">
        <title>Genomic analyses of Burkholderia respiratory isolates indicates two evolutionarily distinct B. anthina clades.</title>
        <authorList>
            <person name="Pham A."/>
            <person name="Volmer J.G."/>
            <person name="Chambers D.C."/>
            <person name="Smith D.J."/>
            <person name="Reid D.W."/>
            <person name="Burr L."/>
            <person name="Wells T.J."/>
        </authorList>
    </citation>
    <scope>NUCLEOTIDE SEQUENCE [LARGE SCALE GENOMIC DNA]</scope>
    <source>
        <strain evidence="1 2">BCCIQ07A</strain>
    </source>
</reference>
<dbReference type="Proteomes" id="UP001304467">
    <property type="component" value="Unassembled WGS sequence"/>
</dbReference>
<dbReference type="RefSeq" id="WP_323621393.1">
    <property type="nucleotide sequence ID" value="NZ_JAWRKY010000023.1"/>
</dbReference>
<organism evidence="1 2">
    <name type="scientific">Burkholderia anthinoferrum</name>
    <dbReference type="NCBI Taxonomy" id="3090833"/>
    <lineage>
        <taxon>Bacteria</taxon>
        <taxon>Pseudomonadati</taxon>
        <taxon>Pseudomonadota</taxon>
        <taxon>Betaproteobacteria</taxon>
        <taxon>Burkholderiales</taxon>
        <taxon>Burkholderiaceae</taxon>
        <taxon>Burkholderia</taxon>
    </lineage>
</organism>
<accession>A0ABU5WYG1</accession>